<dbReference type="EMBL" id="JABBWE010000046">
    <property type="protein sequence ID" value="KAG1790899.1"/>
    <property type="molecule type" value="Genomic_DNA"/>
</dbReference>
<dbReference type="Pfam" id="PF12937">
    <property type="entry name" value="F-box-like"/>
    <property type="match status" value="1"/>
</dbReference>
<dbReference type="PANTHER" id="PTHR13318">
    <property type="entry name" value="PARTNER OF PAIRED, ISOFORM B-RELATED"/>
    <property type="match status" value="1"/>
</dbReference>
<dbReference type="OrthoDB" id="3543113at2759"/>
<dbReference type="Gene3D" id="3.80.10.10">
    <property type="entry name" value="Ribonuclease Inhibitor"/>
    <property type="match status" value="1"/>
</dbReference>
<name>A0A9P7AJQ4_9AGAM</name>
<keyword evidence="3" id="KW-1185">Reference proteome</keyword>
<dbReference type="InterPro" id="IPR032675">
    <property type="entry name" value="LRR_dom_sf"/>
</dbReference>
<dbReference type="InterPro" id="IPR001810">
    <property type="entry name" value="F-box_dom"/>
</dbReference>
<evidence type="ECO:0000313" key="3">
    <source>
        <dbReference type="Proteomes" id="UP000719766"/>
    </source>
</evidence>
<dbReference type="RefSeq" id="XP_041157827.1">
    <property type="nucleotide sequence ID" value="XM_041303467.1"/>
</dbReference>
<sequence>MHVCLLPAEILLDIFAIIHEDYNSVISHATLAALARTCRTFKEPALDTLWKHIDGFEPLILCFPEGVHDRDVLGLGKLTFIRPPFAREWDIFSQYAHRIRSLTFEPSESDVIDDRIVQALISAPSLTLLPNLCRLHWFNDQERFIPLLRCLLVPTIRSLELRSSSSGTSWVPSFAKSALLISLGARCPSIREFKCVYQGDSEDNSDIISDAVCGSRELFHLETGVLNTQALYHLASLPSLKSLYFRTYNIDSTQTDGPEFISQINLVHIAAPSLFALAHCLRNIRFLCCRSVALDIDLNPWGAPYDPLVVPEFIISFSKHFSPALEHLSVSFEPPLFSLEDEDILADSHFALAFDVIAPLLSLSRLTKVDLDWICASAIDDASLKRMAQSWPLLQEFYFGSGCRWLVPPSLTFTGFIYLIQHCPALRTIDMTFCACSVDTNSEPFAKTIPNENITNIFVGMSPIVDPVAVACQLHTLVPNLSGVDRFGPLLDVDPTSQFRNIDEGWAKVDEFLMVLNTAAKMKKSIDQVIHECPGAP</sequence>
<comment type="caution">
    <text evidence="2">The sequence shown here is derived from an EMBL/GenBank/DDBJ whole genome shotgun (WGS) entry which is preliminary data.</text>
</comment>
<dbReference type="GeneID" id="64597231"/>
<dbReference type="GO" id="GO:0031146">
    <property type="term" value="P:SCF-dependent proteasomal ubiquitin-dependent protein catabolic process"/>
    <property type="evidence" value="ECO:0007669"/>
    <property type="project" value="TreeGrafter"/>
</dbReference>
<evidence type="ECO:0000259" key="1">
    <source>
        <dbReference type="Pfam" id="PF12937"/>
    </source>
</evidence>
<feature type="domain" description="F-box" evidence="1">
    <location>
        <begin position="4"/>
        <end position="54"/>
    </location>
</feature>
<organism evidence="2 3">
    <name type="scientific">Suillus plorans</name>
    <dbReference type="NCBI Taxonomy" id="116603"/>
    <lineage>
        <taxon>Eukaryota</taxon>
        <taxon>Fungi</taxon>
        <taxon>Dikarya</taxon>
        <taxon>Basidiomycota</taxon>
        <taxon>Agaricomycotina</taxon>
        <taxon>Agaricomycetes</taxon>
        <taxon>Agaricomycetidae</taxon>
        <taxon>Boletales</taxon>
        <taxon>Suillineae</taxon>
        <taxon>Suillaceae</taxon>
        <taxon>Suillus</taxon>
    </lineage>
</organism>
<gene>
    <name evidence="2" type="ORF">HD556DRAFT_1387875</name>
</gene>
<evidence type="ECO:0000313" key="2">
    <source>
        <dbReference type="EMBL" id="KAG1790899.1"/>
    </source>
</evidence>
<dbReference type="Proteomes" id="UP000719766">
    <property type="component" value="Unassembled WGS sequence"/>
</dbReference>
<dbReference type="SUPFAM" id="SSF52047">
    <property type="entry name" value="RNI-like"/>
    <property type="match status" value="1"/>
</dbReference>
<accession>A0A9P7AJQ4</accession>
<protein>
    <recommendedName>
        <fullName evidence="1">F-box domain-containing protein</fullName>
    </recommendedName>
</protein>
<dbReference type="AlphaFoldDB" id="A0A9P7AJQ4"/>
<proteinExistence type="predicted"/>
<reference evidence="2" key="1">
    <citation type="journal article" date="2020" name="New Phytol.">
        <title>Comparative genomics reveals dynamic genome evolution in host specialist ectomycorrhizal fungi.</title>
        <authorList>
            <person name="Lofgren L.A."/>
            <person name="Nguyen N.H."/>
            <person name="Vilgalys R."/>
            <person name="Ruytinx J."/>
            <person name="Liao H.L."/>
            <person name="Branco S."/>
            <person name="Kuo A."/>
            <person name="LaButti K."/>
            <person name="Lipzen A."/>
            <person name="Andreopoulos W."/>
            <person name="Pangilinan J."/>
            <person name="Riley R."/>
            <person name="Hundley H."/>
            <person name="Na H."/>
            <person name="Barry K."/>
            <person name="Grigoriev I.V."/>
            <person name="Stajich J.E."/>
            <person name="Kennedy P.G."/>
        </authorList>
    </citation>
    <scope>NUCLEOTIDE SEQUENCE</scope>
    <source>
        <strain evidence="2">S12</strain>
    </source>
</reference>
<dbReference type="GO" id="GO:0019005">
    <property type="term" value="C:SCF ubiquitin ligase complex"/>
    <property type="evidence" value="ECO:0007669"/>
    <property type="project" value="TreeGrafter"/>
</dbReference>